<evidence type="ECO:0000313" key="2">
    <source>
        <dbReference type="EMBL" id="UCR91876.1"/>
    </source>
</evidence>
<feature type="domain" description="HNH nuclease" evidence="1">
    <location>
        <begin position="54"/>
        <end position="96"/>
    </location>
</feature>
<dbReference type="EMBL" id="MZ997841">
    <property type="protein sequence ID" value="UCR91876.1"/>
    <property type="molecule type" value="Genomic_DNA"/>
</dbReference>
<organism evidence="2 3">
    <name type="scientific">Escherichia phage ULINTec7</name>
    <dbReference type="NCBI Taxonomy" id="2876731"/>
    <lineage>
        <taxon>Viruses</taxon>
        <taxon>Duplodnaviria</taxon>
        <taxon>Heunggongvirae</taxon>
        <taxon>Uroviricota</taxon>
        <taxon>Caudoviricetes</taxon>
        <taxon>Autographivirales</taxon>
        <taxon>Autosignataviridae</taxon>
        <taxon>Molineuxvirinae</taxon>
        <taxon>Vectrevirus</taxon>
        <taxon>Vectrevirus ULINTec7</taxon>
    </lineage>
</organism>
<accession>A0AAE8Y2P0</accession>
<protein>
    <submittedName>
        <fullName evidence="2">HNH homing endonuclease</fullName>
    </submittedName>
</protein>
<dbReference type="Proteomes" id="UP000827913">
    <property type="component" value="Segment"/>
</dbReference>
<dbReference type="Gene3D" id="3.90.75.20">
    <property type="match status" value="1"/>
</dbReference>
<keyword evidence="2" id="KW-0378">Hydrolase</keyword>
<dbReference type="Pfam" id="PF13392">
    <property type="entry name" value="HNH_3"/>
    <property type="match status" value="1"/>
</dbReference>
<name>A0AAE8Y2P0_9CAUD</name>
<dbReference type="GO" id="GO:0004519">
    <property type="term" value="F:endonuclease activity"/>
    <property type="evidence" value="ECO:0007669"/>
    <property type="project" value="UniProtKB-KW"/>
</dbReference>
<keyword evidence="3" id="KW-1185">Reference proteome</keyword>
<reference evidence="2 3" key="1">
    <citation type="submission" date="2021-08" db="EMBL/GenBank/DDBJ databases">
        <title>In vitro characterization and in vivo efficacy assessment in Galleria mellonella larvae of newly isolated bacteriophages against Escherichia coli K1.</title>
        <authorList>
            <person name="Antoine C."/>
            <person name="Laforet F."/>
            <person name="Blasdel-Reuter B."/>
            <person name="Fall A."/>
            <person name="Duprez J.-N."/>
            <person name="Mainil J."/>
            <person name="Delcenserie V."/>
            <person name="Thiry D."/>
        </authorList>
    </citation>
    <scope>NUCLEOTIDE SEQUENCE [LARGE SCALE GENOMIC DNA]</scope>
</reference>
<keyword evidence="2" id="KW-0255">Endonuclease</keyword>
<keyword evidence="2" id="KW-0540">Nuclease</keyword>
<sequence>MQFKEVPDHSNYICYENGTVVNRKTGKVLKEDTTNRGYKRITVSKGNKVTRWSVHRLVALLFIPNPHNYETVNHISGDKTDNSVSNLEWMSQEQNQAHAKYTGLCPKGEAVGTNKFKEATIHQVCKLIEKGLSRGEIMKATSISKATFDDIRRRKTWKHVSCSYKW</sequence>
<dbReference type="InterPro" id="IPR003615">
    <property type="entry name" value="HNH_nuc"/>
</dbReference>
<evidence type="ECO:0000259" key="1">
    <source>
        <dbReference type="Pfam" id="PF13392"/>
    </source>
</evidence>
<evidence type="ECO:0000313" key="3">
    <source>
        <dbReference type="Proteomes" id="UP000827913"/>
    </source>
</evidence>
<dbReference type="InterPro" id="IPR044925">
    <property type="entry name" value="His-Me_finger_sf"/>
</dbReference>
<dbReference type="SUPFAM" id="SSF54060">
    <property type="entry name" value="His-Me finger endonucleases"/>
    <property type="match status" value="1"/>
</dbReference>
<proteinExistence type="predicted"/>